<evidence type="ECO:0000256" key="2">
    <source>
        <dbReference type="ARBA" id="ARBA00008061"/>
    </source>
</evidence>
<keyword evidence="7" id="KW-0326">Glycosidase</keyword>
<evidence type="ECO:0000313" key="15">
    <source>
        <dbReference type="EMBL" id="EFE74008.2"/>
    </source>
</evidence>
<feature type="region of interest" description="Disordered" evidence="13">
    <location>
        <begin position="1"/>
        <end position="250"/>
    </location>
</feature>
<feature type="compositionally biased region" description="Basic residues" evidence="13">
    <location>
        <begin position="117"/>
        <end position="143"/>
    </location>
</feature>
<gene>
    <name evidence="15" type="ORF">SSGG_01374</name>
</gene>
<dbReference type="CDD" id="cd11339">
    <property type="entry name" value="AmyAc_bac_CMD_like_2"/>
    <property type="match status" value="1"/>
</dbReference>
<dbReference type="SUPFAM" id="SSF51011">
    <property type="entry name" value="Glycosyl hydrolase domain"/>
    <property type="match status" value="1"/>
</dbReference>
<reference evidence="16" key="1">
    <citation type="submission" date="2008-10" db="EMBL/GenBank/DDBJ databases">
        <authorList>
            <person name="Molnar K."/>
        </authorList>
    </citation>
    <scope>NUCLEOTIDE SEQUENCE [LARGE SCALE GENOMIC DNA]</scope>
    <source>
        <strain evidence="16">NRRL 15998</strain>
    </source>
</reference>
<dbReference type="SUPFAM" id="SSF51445">
    <property type="entry name" value="(Trans)glycosidases"/>
    <property type="match status" value="2"/>
</dbReference>
<feature type="domain" description="Glycosyl hydrolase family 13 catalytic" evidence="14">
    <location>
        <begin position="301"/>
        <end position="754"/>
    </location>
</feature>
<dbReference type="InterPro" id="IPR013783">
    <property type="entry name" value="Ig-like_fold"/>
</dbReference>
<accession>D6ASL2</accession>
<dbReference type="CDD" id="cd02860">
    <property type="entry name" value="E_set_Pullulanase"/>
    <property type="match status" value="1"/>
</dbReference>
<dbReference type="InterPro" id="IPR040671">
    <property type="entry name" value="Pullulanase_N2"/>
</dbReference>
<evidence type="ECO:0000256" key="13">
    <source>
        <dbReference type="SAM" id="MobiDB-lite"/>
    </source>
</evidence>
<name>D6ASL2_STRFL</name>
<dbReference type="CDD" id="cd10315">
    <property type="entry name" value="CBM41_pullulanase"/>
    <property type="match status" value="2"/>
</dbReference>
<dbReference type="InterPro" id="IPR013780">
    <property type="entry name" value="Glyco_hydro_b"/>
</dbReference>
<evidence type="ECO:0000256" key="12">
    <source>
        <dbReference type="ARBA" id="ARBA00031076"/>
    </source>
</evidence>
<proteinExistence type="inferred from homology"/>
<dbReference type="Gene3D" id="2.60.40.1110">
    <property type="match status" value="2"/>
</dbReference>
<dbReference type="Proteomes" id="UP000003986">
    <property type="component" value="Unassembled WGS sequence"/>
</dbReference>
<dbReference type="GO" id="GO:0004556">
    <property type="term" value="F:alpha-amylase activity"/>
    <property type="evidence" value="ECO:0007669"/>
    <property type="project" value="UniProtKB-EC"/>
</dbReference>
<feature type="compositionally biased region" description="Basic residues" evidence="13">
    <location>
        <begin position="63"/>
        <end position="96"/>
    </location>
</feature>
<dbReference type="SUPFAM" id="SSF49452">
    <property type="entry name" value="Starch-binding domain-like"/>
    <property type="match status" value="2"/>
</dbReference>
<dbReference type="GO" id="GO:0051060">
    <property type="term" value="F:pullulanase activity"/>
    <property type="evidence" value="ECO:0007669"/>
    <property type="project" value="UniProtKB-EC"/>
</dbReference>
<organism evidence="15 16">
    <name type="scientific">Streptomyces filamentosus NRRL 15998</name>
    <dbReference type="NCBI Taxonomy" id="457431"/>
    <lineage>
        <taxon>Bacteria</taxon>
        <taxon>Bacillati</taxon>
        <taxon>Actinomycetota</taxon>
        <taxon>Actinomycetes</taxon>
        <taxon>Kitasatosporales</taxon>
        <taxon>Streptomycetaceae</taxon>
        <taxon>Streptomyces</taxon>
    </lineage>
</organism>
<dbReference type="GO" id="GO:0030246">
    <property type="term" value="F:carbohydrate binding"/>
    <property type="evidence" value="ECO:0007669"/>
    <property type="project" value="InterPro"/>
</dbReference>
<dbReference type="InterPro" id="IPR014756">
    <property type="entry name" value="Ig_E-set"/>
</dbReference>
<dbReference type="InterPro" id="IPR017853">
    <property type="entry name" value="GH"/>
</dbReference>
<comment type="catalytic activity">
    <reaction evidence="8">
        <text>Hydrolysis of (1-&gt;6)-alpha-D-glucosidic linkages in pullulan, amylopectin and glycogen, and in the alpha- and beta-limit dextrins of amylopectin and glycogen.</text>
        <dbReference type="EC" id="3.2.1.41"/>
    </reaction>
</comment>
<dbReference type="EC" id="3.2.1.41" evidence="9"/>
<reference evidence="16" key="2">
    <citation type="submission" date="2008-12" db="EMBL/GenBank/DDBJ databases">
        <title>Annotation of Streptomyces roseosporus strain NRRL 15998.</title>
        <authorList>
            <consortium name="The Broad Institute Genome Sequencing Platform"/>
            <consortium name="Broad Institute Microbial Sequencing Center"/>
            <person name="Fischbach M."/>
            <person name="Ward D."/>
            <person name="Young S."/>
            <person name="Kodira C.D."/>
            <person name="Zeng Q."/>
            <person name="Koehrsen M."/>
            <person name="Godfrey P."/>
            <person name="Alvarado L."/>
            <person name="Berlin A.M."/>
            <person name="Borenstein D."/>
            <person name="Chen Z."/>
            <person name="Engels R."/>
            <person name="Freedman E."/>
            <person name="Gellesch M."/>
            <person name="Goldberg J."/>
            <person name="Griggs A."/>
            <person name="Gujja S."/>
            <person name="Heiman D.I."/>
            <person name="Hepburn T.A."/>
            <person name="Howarth C."/>
            <person name="Jen D."/>
            <person name="Larson L."/>
            <person name="Lewis B."/>
            <person name="Mehta T."/>
            <person name="Park D."/>
            <person name="Pearson M."/>
            <person name="Roberts A."/>
            <person name="Saif S."/>
            <person name="Shea T.D."/>
            <person name="Shenoy N."/>
            <person name="Sisk P."/>
            <person name="Stolte C."/>
            <person name="Sykes S.N."/>
            <person name="Walk T."/>
            <person name="White J."/>
            <person name="Yandava C."/>
            <person name="Straight P."/>
            <person name="Clardy J."/>
            <person name="Hung D."/>
            <person name="Kolter R."/>
            <person name="Mekalanos J."/>
            <person name="Walker S."/>
            <person name="Walsh C.T."/>
            <person name="Wieland B.L.C."/>
            <person name="Ilzarbe M."/>
            <person name="Galagan J."/>
            <person name="Nusbaum C."/>
            <person name="Birren B."/>
        </authorList>
    </citation>
    <scope>NUCLEOTIDE SEQUENCE [LARGE SCALE GENOMIC DNA]</scope>
    <source>
        <strain evidence="16">NRRL 15998</strain>
    </source>
</reference>
<evidence type="ECO:0000256" key="9">
    <source>
        <dbReference type="ARBA" id="ARBA00024062"/>
    </source>
</evidence>
<dbReference type="InterPro" id="IPR006047">
    <property type="entry name" value="GH13_cat_dom"/>
</dbReference>
<dbReference type="NCBIfam" id="TIGR02103">
    <property type="entry name" value="pullul_strch"/>
    <property type="match status" value="1"/>
</dbReference>
<dbReference type="GO" id="GO:0005975">
    <property type="term" value="P:carbohydrate metabolic process"/>
    <property type="evidence" value="ECO:0007669"/>
    <property type="project" value="InterPro"/>
</dbReference>
<evidence type="ECO:0000256" key="7">
    <source>
        <dbReference type="ARBA" id="ARBA00023295"/>
    </source>
</evidence>
<dbReference type="PANTHER" id="PTHR43002">
    <property type="entry name" value="GLYCOGEN DEBRANCHING ENZYME"/>
    <property type="match status" value="1"/>
</dbReference>
<feature type="compositionally biased region" description="Basic and acidic residues" evidence="13">
    <location>
        <begin position="236"/>
        <end position="250"/>
    </location>
</feature>
<protein>
    <recommendedName>
        <fullName evidence="11">1,4-alpha-D-glucan glucanohydrolase</fullName>
        <ecNumber evidence="3">3.2.1.1</ecNumber>
        <ecNumber evidence="9">3.2.1.41</ecNumber>
    </recommendedName>
    <alternativeName>
        <fullName evidence="10">Alpha-dextrin endo-1,6-alpha-glucosidase</fullName>
    </alternativeName>
    <alternativeName>
        <fullName evidence="12">Pullulan 6-glucanohydrolase</fullName>
    </alternativeName>
</protein>
<sequence>MPARLARDLLHGRLPQRGARPGRHQLVGQRRRPDRLRPGHQGVRRHQPRGLRAEPDLPDLAARRRLLRRPVRQRRHRQRLRPVHRHRPGRHRRRPARERPDLLRRRRHQPRPGPRQRLLRRVLRRQCHHPARPEHPRHRRPVRPRQLEPGQRPQARPGHVPRVEAGRRPARRDHVRLQVRPQGRGRQRHLGERRQPHRHRPGLREGHADRRRLARLTRTPRRRAGGIATGPSPHRSSPEEHPPCPERPSDEGAVAALCVALLPVVPAATAAASPRPPSPPSDAKLARETARHDLTREQFYFVLPDRFANGDASNDRGGLTGSRLDHGYDPTDKGFYQGGDLKGLTQKLDYIKGLGTTAIWMAPIFKNRPVQGTGKDASAGYHGYWITDFTQVDPHFGTNADLEKLIDKAHAKGMKVFFDVITNHTADTVDHAEKAYGYKPKGAFPYLDRTGRPFDDREGVKKVDRDSFPYTPVQAPGTEKKVPSWLNDPTMYHNRGDSTWAGESNEYGDFSGLDDLWTERPEVVKGMEKIYEKWVRDFDIDGFRIDTVKHVDLDFWTRWATALDAYAAKRGRDDFFMFGEVYSADTEITSPYVTRGRLDSTLDFPFQDAARQFASQGAPADKLASVYGNDFRYTTDKANAYEQVTFLGNHDMGRIGTFLKQDNPKADDAELLKRARLANELMFLGRGNPVIYYGDEQGFTGAGGDKDSRQTLFASKTADYLDDDQLGTDRTHASDAYDTKHPVYRSVAALSKLTKEHPALRDGTQIERLADGPVYATSRIATERPYEYLVASNNGTTPKKVQLATESAEMNFRTVYGGSGAVRSGKDKKVTVTVPALSSLVLKADRTVGAPAAKPAVSLKAPAAGATGTVEITADVDGGQLNRVVFAAQAGNGKWQTLGTADHAPYKVTQHLDASVKAGTPLRYKAVVVDRTGRTSSALASTTAGQAPPPGKPVAVERDRAVVHYQRPDGDYDGWQLKSGDKTAEFIGRDAYGAFAWIDLEKGTDSVPYTVEKNGTADGPQRTIDLGVTGQVWIEQGKDGQTAEAPETPPQDTTKAVLNYHRPDGNYDGWGLHTWAGAKEPTDWAKPLMPVKKDAYGVTFEVPLVDGATSLSYILHKGDEKDLPSDQSLDLATYGHEVWMLGGKPGYLLPQTGGGAAPDLSKAEAQWIDANTVVWKVKTTDATSQQLVYAKKGGISVVDGALSDEGQWLRLQQGELSDAQKAEFPHLKDYPAFTVDARDRDRVRESLRGQLIATQRAANGALLAATGVQTAGILDDLYGKKAASAELGPVFRKSTPTLSVWAPTAQTVSLELDGRSVPMKRDDRTGVWSVTGKKSWQGKPYRYAVTVWAPTVQKLVTNKVTDPYSTALTADSARSLVVDLTDPKLAPRGWSGLKKPAATPLRDAQIQELHVRDFSITDRTAKHPGEYLAFTDTRSKGMRHLKKLADSGTSYVHLLPVFDIGTVPEKKKDQTAPDCDLTAPAPDSEKQQECVSEAAAKDGFNWGYDPFHYTVPEGSYASDPDGTERTVEFRQMVQGLNQAGLRTVMDVVYNHTVASGQDDKSVLDRIVPGYYQRLLEDGTVATSTCCANTAPENTMMGKLVVDSVVTWAKEYKVDGFRFDLMGHHPKDNILEVRKALDRLTLAKDGVDGKKIILYGEGWNFGEIADDARFVQATQKNMAGTGIATFSDRARDAVRGGGPFDEDPGVQGFASGLYTDPNSSPANGTRAEQKARLLHYQDLIKVGLTGNLADYTFTDTSGRTVKGSDVDYNGAPAGYAAVPGDALAYSDAHDNETLFDALAFKLPAGSTAAERARAQVVAMAASVLSQGPSLSQAGTDLLRSKSLDRNSYDSGDWFNALHWDCRDGNGFGRGLPPAADNRDKWSYAKPLLAATGTIAPKCAQIDGASAAYRDLLTIRSTEKEFSLRTADQVQSALSFPLSGKDETPGVITMRLGKLVVVLNAAPDTATQRLAAPAGKTYALHPVQAKGADLTVKRARYDGKSATFTVPGRTAAVFTLR</sequence>
<dbReference type="Gene3D" id="2.60.40.1130">
    <property type="entry name" value="Rab geranylgeranyltransferase alpha-subunit, insert domain"/>
    <property type="match status" value="1"/>
</dbReference>
<keyword evidence="4" id="KW-0732">Signal</keyword>
<dbReference type="InterPro" id="IPR005323">
    <property type="entry name" value="CBM41_pullulanase"/>
</dbReference>
<evidence type="ECO:0000256" key="1">
    <source>
        <dbReference type="ARBA" id="ARBA00000548"/>
    </source>
</evidence>
<feature type="region of interest" description="Disordered" evidence="13">
    <location>
        <begin position="1465"/>
        <end position="1486"/>
    </location>
</feature>
<evidence type="ECO:0000256" key="6">
    <source>
        <dbReference type="ARBA" id="ARBA00022837"/>
    </source>
</evidence>
<dbReference type="SMART" id="SM00642">
    <property type="entry name" value="Aamy"/>
    <property type="match status" value="1"/>
</dbReference>
<keyword evidence="5" id="KW-0378">Hydrolase</keyword>
<dbReference type="InterPro" id="IPR004193">
    <property type="entry name" value="Glyco_hydro_13_N"/>
</dbReference>
<dbReference type="InterPro" id="IPR011839">
    <property type="entry name" value="Pullul_strch"/>
</dbReference>
<dbReference type="Pfam" id="PF00128">
    <property type="entry name" value="Alpha-amylase"/>
    <property type="match status" value="1"/>
</dbReference>
<evidence type="ECO:0000256" key="8">
    <source>
        <dbReference type="ARBA" id="ARBA00023965"/>
    </source>
</evidence>
<dbReference type="Pfam" id="PF11852">
    <property type="entry name" value="Pullul_strch_C"/>
    <property type="match status" value="1"/>
</dbReference>
<dbReference type="Pfam" id="PF02922">
    <property type="entry name" value="CBM_48"/>
    <property type="match status" value="1"/>
</dbReference>
<dbReference type="InterPro" id="IPR024561">
    <property type="entry name" value="Pullul_strch_C"/>
</dbReference>
<dbReference type="Gene3D" id="2.60.40.10">
    <property type="entry name" value="Immunoglobulins"/>
    <property type="match status" value="1"/>
</dbReference>
<dbReference type="EMBL" id="DS999644">
    <property type="protein sequence ID" value="EFE74008.2"/>
    <property type="molecule type" value="Genomic_DNA"/>
</dbReference>
<feature type="compositionally biased region" description="Basic residues" evidence="13">
    <location>
        <begin position="209"/>
        <end position="224"/>
    </location>
</feature>
<evidence type="ECO:0000256" key="10">
    <source>
        <dbReference type="ARBA" id="ARBA00029618"/>
    </source>
</evidence>
<dbReference type="EC" id="3.2.1.1" evidence="3"/>
<feature type="compositionally biased region" description="Basic and acidic residues" evidence="13">
    <location>
        <begin position="1"/>
        <end position="11"/>
    </location>
</feature>
<comment type="similarity">
    <text evidence="2">Belongs to the glycosyl hydrolase 13 family.</text>
</comment>
<evidence type="ECO:0000256" key="5">
    <source>
        <dbReference type="ARBA" id="ARBA00022801"/>
    </source>
</evidence>
<dbReference type="Gene3D" id="2.60.40.1180">
    <property type="entry name" value="Golgi alpha-mannosidase II"/>
    <property type="match status" value="2"/>
</dbReference>
<dbReference type="Gene3D" id="3.20.20.80">
    <property type="entry name" value="Glycosidases"/>
    <property type="match status" value="2"/>
</dbReference>
<dbReference type="CDD" id="cd11341">
    <property type="entry name" value="AmyAc_Pullulanase_LD-like"/>
    <property type="match status" value="1"/>
</dbReference>
<dbReference type="Pfam" id="PF17967">
    <property type="entry name" value="Pullulanase_N2"/>
    <property type="match status" value="1"/>
</dbReference>
<evidence type="ECO:0000313" key="16">
    <source>
        <dbReference type="Proteomes" id="UP000003986"/>
    </source>
</evidence>
<keyword evidence="6" id="KW-0106">Calcium</keyword>
<dbReference type="InterPro" id="IPR013784">
    <property type="entry name" value="Carb-bd-like_fold"/>
</dbReference>
<dbReference type="SUPFAM" id="SSF81296">
    <property type="entry name" value="E set domains"/>
    <property type="match status" value="2"/>
</dbReference>
<evidence type="ECO:0000256" key="11">
    <source>
        <dbReference type="ARBA" id="ARBA00030238"/>
    </source>
</evidence>
<dbReference type="Pfam" id="PF03714">
    <property type="entry name" value="PUD"/>
    <property type="match status" value="2"/>
</dbReference>
<evidence type="ECO:0000256" key="4">
    <source>
        <dbReference type="ARBA" id="ARBA00022729"/>
    </source>
</evidence>
<evidence type="ECO:0000256" key="3">
    <source>
        <dbReference type="ARBA" id="ARBA00012595"/>
    </source>
</evidence>
<comment type="catalytic activity">
    <reaction evidence="1">
        <text>Endohydrolysis of (1-&gt;4)-alpha-D-glucosidic linkages in polysaccharides containing three or more (1-&gt;4)-alpha-linked D-glucose units.</text>
        <dbReference type="EC" id="3.2.1.1"/>
    </reaction>
</comment>
<evidence type="ECO:0000259" key="14">
    <source>
        <dbReference type="SMART" id="SM00642"/>
    </source>
</evidence>